<comment type="caution">
    <text evidence="1">The sequence shown here is derived from an EMBL/GenBank/DDBJ whole genome shotgun (WGS) entry which is preliminary data.</text>
</comment>
<organism evidence="1 2">
    <name type="scientific">Brachionus plicatilis</name>
    <name type="common">Marine rotifer</name>
    <name type="synonym">Brachionus muelleri</name>
    <dbReference type="NCBI Taxonomy" id="10195"/>
    <lineage>
        <taxon>Eukaryota</taxon>
        <taxon>Metazoa</taxon>
        <taxon>Spiralia</taxon>
        <taxon>Gnathifera</taxon>
        <taxon>Rotifera</taxon>
        <taxon>Eurotatoria</taxon>
        <taxon>Monogononta</taxon>
        <taxon>Pseudotrocha</taxon>
        <taxon>Ploima</taxon>
        <taxon>Brachionidae</taxon>
        <taxon>Brachionus</taxon>
    </lineage>
</organism>
<sequence length="73" mass="8615">MRTKIKLGPSDNNQEKLKNLLSKNQDLNSYRIFGFKQPYSQKPDDDNVVSKVDNIPIFHILELDLKFNFDKLF</sequence>
<evidence type="ECO:0000313" key="2">
    <source>
        <dbReference type="Proteomes" id="UP000276133"/>
    </source>
</evidence>
<proteinExistence type="predicted"/>
<accession>A0A3M7RI30</accession>
<protein>
    <submittedName>
        <fullName evidence="1">Uncharacterized protein</fullName>
    </submittedName>
</protein>
<reference evidence="1 2" key="1">
    <citation type="journal article" date="2018" name="Sci. Rep.">
        <title>Genomic signatures of local adaptation to the degree of environmental predictability in rotifers.</title>
        <authorList>
            <person name="Franch-Gras L."/>
            <person name="Hahn C."/>
            <person name="Garcia-Roger E.M."/>
            <person name="Carmona M.J."/>
            <person name="Serra M."/>
            <person name="Gomez A."/>
        </authorList>
    </citation>
    <scope>NUCLEOTIDE SEQUENCE [LARGE SCALE GENOMIC DNA]</scope>
    <source>
        <strain evidence="1">HYR1</strain>
    </source>
</reference>
<evidence type="ECO:0000313" key="1">
    <source>
        <dbReference type="EMBL" id="RNA23060.1"/>
    </source>
</evidence>
<name>A0A3M7RI30_BRAPC</name>
<dbReference type="Proteomes" id="UP000276133">
    <property type="component" value="Unassembled WGS sequence"/>
</dbReference>
<dbReference type="AlphaFoldDB" id="A0A3M7RI30"/>
<gene>
    <name evidence="1" type="ORF">BpHYR1_008686</name>
</gene>
<dbReference type="EMBL" id="REGN01003355">
    <property type="protein sequence ID" value="RNA23060.1"/>
    <property type="molecule type" value="Genomic_DNA"/>
</dbReference>
<keyword evidence="2" id="KW-1185">Reference proteome</keyword>